<dbReference type="RefSeq" id="WP_015799160.1">
    <property type="nucleotide sequence ID" value="NC_013124.1"/>
</dbReference>
<dbReference type="KEGG" id="afo:Afer_1767"/>
<feature type="region of interest" description="Disordered" evidence="1">
    <location>
        <begin position="70"/>
        <end position="89"/>
    </location>
</feature>
<dbReference type="InterPro" id="IPR005651">
    <property type="entry name" value="Trm112-like"/>
</dbReference>
<dbReference type="AlphaFoldDB" id="C7M133"/>
<protein>
    <submittedName>
        <fullName evidence="2">Uncharacterized protein</fullName>
    </submittedName>
</protein>
<dbReference type="EMBL" id="CP001631">
    <property type="protein sequence ID" value="ACU54681.1"/>
    <property type="molecule type" value="Genomic_DNA"/>
</dbReference>
<evidence type="ECO:0000313" key="2">
    <source>
        <dbReference type="EMBL" id="ACU54681.1"/>
    </source>
</evidence>
<name>C7M133_ACIFD</name>
<reference evidence="2 3" key="1">
    <citation type="journal article" date="2009" name="Stand. Genomic Sci.">
        <title>Complete genome sequence of Acidimicrobium ferrooxidans type strain (ICP).</title>
        <authorList>
            <person name="Clum A."/>
            <person name="Nolan M."/>
            <person name="Lang E."/>
            <person name="Glavina Del Rio T."/>
            <person name="Tice H."/>
            <person name="Copeland A."/>
            <person name="Cheng J.F."/>
            <person name="Lucas S."/>
            <person name="Chen F."/>
            <person name="Bruce D."/>
            <person name="Goodwin L."/>
            <person name="Pitluck S."/>
            <person name="Ivanova N."/>
            <person name="Mavrommatis K."/>
            <person name="Mikhailova N."/>
            <person name="Pati A."/>
            <person name="Chen A."/>
            <person name="Palaniappan K."/>
            <person name="Goker M."/>
            <person name="Spring S."/>
            <person name="Land M."/>
            <person name="Hauser L."/>
            <person name="Chang Y.J."/>
            <person name="Jeffries C.C."/>
            <person name="Chain P."/>
            <person name="Bristow J."/>
            <person name="Eisen J.A."/>
            <person name="Markowitz V."/>
            <person name="Hugenholtz P."/>
            <person name="Kyrpides N.C."/>
            <person name="Klenk H.P."/>
            <person name="Lapidus A."/>
        </authorList>
    </citation>
    <scope>NUCLEOTIDE SEQUENCE [LARGE SCALE GENOMIC DNA]</scope>
    <source>
        <strain evidence="3">DSM 10331 / JCM 15462 / NBRC 103882 / ICP</strain>
    </source>
</reference>
<dbReference type="STRING" id="525909.Afer_1767"/>
<dbReference type="Proteomes" id="UP000000771">
    <property type="component" value="Chromosome"/>
</dbReference>
<dbReference type="Pfam" id="PF03966">
    <property type="entry name" value="Trm112p"/>
    <property type="match status" value="1"/>
</dbReference>
<organism evidence="2 3">
    <name type="scientific">Acidimicrobium ferrooxidans (strain DSM 10331 / JCM 15462 / NBRC 103882 / ICP)</name>
    <dbReference type="NCBI Taxonomy" id="525909"/>
    <lineage>
        <taxon>Bacteria</taxon>
        <taxon>Bacillati</taxon>
        <taxon>Actinomycetota</taxon>
        <taxon>Acidimicrobiia</taxon>
        <taxon>Acidimicrobiales</taxon>
        <taxon>Acidimicrobiaceae</taxon>
        <taxon>Acidimicrobium</taxon>
    </lineage>
</organism>
<evidence type="ECO:0000313" key="3">
    <source>
        <dbReference type="Proteomes" id="UP000000771"/>
    </source>
</evidence>
<dbReference type="OrthoDB" id="9812205at2"/>
<dbReference type="SUPFAM" id="SSF158997">
    <property type="entry name" value="Trm112p-like"/>
    <property type="match status" value="1"/>
</dbReference>
<gene>
    <name evidence="2" type="ordered locus">Afer_1767</name>
</gene>
<keyword evidence="3" id="KW-1185">Reference proteome</keyword>
<dbReference type="eggNOG" id="COG2835">
    <property type="taxonomic scope" value="Bacteria"/>
</dbReference>
<accession>C7M133</accession>
<dbReference type="Gene3D" id="2.20.25.10">
    <property type="match status" value="1"/>
</dbReference>
<evidence type="ECO:0000256" key="1">
    <source>
        <dbReference type="SAM" id="MobiDB-lite"/>
    </source>
</evidence>
<proteinExistence type="predicted"/>
<dbReference type="HOGENOM" id="CLU_155659_1_0_11"/>
<sequence length="89" mass="9543">MSALSPDLLAIVACPLDHGPLLWIESESVLYNPRLHRAYAVTDGIADLLVEDAEVVDDERHRALLVAAGLSPEGEVSNTDPEGGPPWTN</sequence>